<dbReference type="GO" id="GO:0016020">
    <property type="term" value="C:membrane"/>
    <property type="evidence" value="ECO:0007669"/>
    <property type="project" value="UniProtKB-SubCell"/>
</dbReference>
<dbReference type="GO" id="GO:0020037">
    <property type="term" value="F:heme binding"/>
    <property type="evidence" value="ECO:0007669"/>
    <property type="project" value="InterPro"/>
</dbReference>
<dbReference type="AlphaFoldDB" id="A0A9W8TXG0"/>
<evidence type="ECO:0000256" key="7">
    <source>
        <dbReference type="ARBA" id="ARBA00022723"/>
    </source>
</evidence>
<dbReference type="InterPro" id="IPR017972">
    <property type="entry name" value="Cyt_P450_CS"/>
</dbReference>
<evidence type="ECO:0000313" key="15">
    <source>
        <dbReference type="EMBL" id="KAJ3743910.1"/>
    </source>
</evidence>
<accession>A0A9W8TXG0</accession>
<comment type="pathway">
    <text evidence="3">Secondary metabolite biosynthesis; terpenoid biosynthesis.</text>
</comment>
<name>A0A9W8TXG0_9AGAR</name>
<keyword evidence="7 13" id="KW-0479">Metal-binding</keyword>
<dbReference type="Gene3D" id="1.10.630.10">
    <property type="entry name" value="Cytochrome P450"/>
    <property type="match status" value="1"/>
</dbReference>
<dbReference type="PANTHER" id="PTHR24305">
    <property type="entry name" value="CYTOCHROME P450"/>
    <property type="match status" value="1"/>
</dbReference>
<keyword evidence="5 13" id="KW-0349">Heme</keyword>
<dbReference type="PROSITE" id="PS00086">
    <property type="entry name" value="CYTOCHROME_P450"/>
    <property type="match status" value="1"/>
</dbReference>
<keyword evidence="11 14" id="KW-0503">Monooxygenase</keyword>
<keyword evidence="10 13" id="KW-0408">Iron</keyword>
<evidence type="ECO:0000256" key="5">
    <source>
        <dbReference type="ARBA" id="ARBA00022617"/>
    </source>
</evidence>
<dbReference type="EMBL" id="JANVFU010000007">
    <property type="protein sequence ID" value="KAJ3743910.1"/>
    <property type="molecule type" value="Genomic_DNA"/>
</dbReference>
<keyword evidence="16" id="KW-1185">Reference proteome</keyword>
<evidence type="ECO:0000256" key="13">
    <source>
        <dbReference type="PIRSR" id="PIRSR602401-1"/>
    </source>
</evidence>
<evidence type="ECO:0000256" key="6">
    <source>
        <dbReference type="ARBA" id="ARBA00022692"/>
    </source>
</evidence>
<sequence>MSFTLSEMVVLNMSNVCQALSLLLVLHMLRNLCRRLRQRQESVQKLLVAPMRRNWIWGHELKIFRHEACKLHIKWSASMGPMYRVKSALFQPDIVIVNDTLAAQHIFQNAYTYVKSPAFRPIIARLIGCGIVYAEGEEHKYQRRLLAPAFTSNAVRAMSDDIFACADKMSHKLRAEISDGVGGNGTVVDVAPLLSACTLDIIGRVAFGHDFGGGESNEAREIASAWHEDVLMAHTFGGFLAPRLINIFPWITSLPIPILPGESVSKRIVGRLAGKLLQGDRLTDNADILSLLVNDNQKEGKSEVRLSNSELLDNITTFMMVGHETSGASLIFILLELARNPVIQQRLRQEVQAAGHLDYECVQQLEYLDSVVKEGLRLYPALPLTERVALEDDVVPLSRPLRMKSGEIIRSLPIKAGQVFHIPLTALNVSEQTWGENAARFLPERWIEPGGTSSAEKLPHGPWAGILTFSDGPRSCIGYRLAVSELKISIAVLVRSFEFADTGAKIEQYMLPTLQSFADGKAASMPLKVSLLAAE</sequence>
<organism evidence="15 16">
    <name type="scientific">Lentinula detonsa</name>
    <dbReference type="NCBI Taxonomy" id="2804962"/>
    <lineage>
        <taxon>Eukaryota</taxon>
        <taxon>Fungi</taxon>
        <taxon>Dikarya</taxon>
        <taxon>Basidiomycota</taxon>
        <taxon>Agaricomycotina</taxon>
        <taxon>Agaricomycetes</taxon>
        <taxon>Agaricomycetidae</taxon>
        <taxon>Agaricales</taxon>
        <taxon>Marasmiineae</taxon>
        <taxon>Omphalotaceae</taxon>
        <taxon>Lentinula</taxon>
    </lineage>
</organism>
<comment type="similarity">
    <text evidence="4 14">Belongs to the cytochrome P450 family.</text>
</comment>
<proteinExistence type="inferred from homology"/>
<feature type="binding site" description="axial binding residue" evidence="13">
    <location>
        <position position="476"/>
    </location>
    <ligand>
        <name>heme</name>
        <dbReference type="ChEBI" id="CHEBI:30413"/>
    </ligand>
    <ligandPart>
        <name>Fe</name>
        <dbReference type="ChEBI" id="CHEBI:18248"/>
    </ligandPart>
</feature>
<keyword evidence="8" id="KW-1133">Transmembrane helix</keyword>
<keyword evidence="6" id="KW-0812">Transmembrane</keyword>
<keyword evidence="9 14" id="KW-0560">Oxidoreductase</keyword>
<comment type="caution">
    <text evidence="15">The sequence shown here is derived from an EMBL/GenBank/DDBJ whole genome shotgun (WGS) entry which is preliminary data.</text>
</comment>
<evidence type="ECO:0000256" key="4">
    <source>
        <dbReference type="ARBA" id="ARBA00010617"/>
    </source>
</evidence>
<evidence type="ECO:0000256" key="1">
    <source>
        <dbReference type="ARBA" id="ARBA00001971"/>
    </source>
</evidence>
<evidence type="ECO:0000256" key="10">
    <source>
        <dbReference type="ARBA" id="ARBA00023004"/>
    </source>
</evidence>
<dbReference type="GO" id="GO:0004497">
    <property type="term" value="F:monooxygenase activity"/>
    <property type="evidence" value="ECO:0007669"/>
    <property type="project" value="UniProtKB-KW"/>
</dbReference>
<dbReference type="Pfam" id="PF00067">
    <property type="entry name" value="p450"/>
    <property type="match status" value="1"/>
</dbReference>
<evidence type="ECO:0000256" key="3">
    <source>
        <dbReference type="ARBA" id="ARBA00004721"/>
    </source>
</evidence>
<dbReference type="InterPro" id="IPR001128">
    <property type="entry name" value="Cyt_P450"/>
</dbReference>
<evidence type="ECO:0000256" key="8">
    <source>
        <dbReference type="ARBA" id="ARBA00022989"/>
    </source>
</evidence>
<keyword evidence="12" id="KW-0472">Membrane</keyword>
<dbReference type="InterPro" id="IPR002401">
    <property type="entry name" value="Cyt_P450_E_grp-I"/>
</dbReference>
<evidence type="ECO:0000313" key="16">
    <source>
        <dbReference type="Proteomes" id="UP001142393"/>
    </source>
</evidence>
<dbReference type="InterPro" id="IPR036396">
    <property type="entry name" value="Cyt_P450_sf"/>
</dbReference>
<evidence type="ECO:0000256" key="11">
    <source>
        <dbReference type="ARBA" id="ARBA00023033"/>
    </source>
</evidence>
<evidence type="ECO:0000256" key="12">
    <source>
        <dbReference type="ARBA" id="ARBA00023136"/>
    </source>
</evidence>
<dbReference type="GO" id="GO:0016705">
    <property type="term" value="F:oxidoreductase activity, acting on paired donors, with incorporation or reduction of molecular oxygen"/>
    <property type="evidence" value="ECO:0007669"/>
    <property type="project" value="InterPro"/>
</dbReference>
<dbReference type="GO" id="GO:0005506">
    <property type="term" value="F:iron ion binding"/>
    <property type="evidence" value="ECO:0007669"/>
    <property type="project" value="InterPro"/>
</dbReference>
<gene>
    <name evidence="15" type="ORF">DFH05DRAFT_1524909</name>
</gene>
<dbReference type="PANTHER" id="PTHR24305:SF166">
    <property type="entry name" value="CYTOCHROME P450 12A4, MITOCHONDRIAL-RELATED"/>
    <property type="match status" value="1"/>
</dbReference>
<dbReference type="Proteomes" id="UP001142393">
    <property type="component" value="Unassembled WGS sequence"/>
</dbReference>
<dbReference type="InterPro" id="IPR050121">
    <property type="entry name" value="Cytochrome_P450_monoxygenase"/>
</dbReference>
<comment type="cofactor">
    <cofactor evidence="1 13">
        <name>heme</name>
        <dbReference type="ChEBI" id="CHEBI:30413"/>
    </cofactor>
</comment>
<dbReference type="SUPFAM" id="SSF48264">
    <property type="entry name" value="Cytochrome P450"/>
    <property type="match status" value="1"/>
</dbReference>
<evidence type="ECO:0000256" key="14">
    <source>
        <dbReference type="RuleBase" id="RU000461"/>
    </source>
</evidence>
<dbReference type="PRINTS" id="PR00463">
    <property type="entry name" value="EP450I"/>
</dbReference>
<protein>
    <submittedName>
        <fullName evidence="15">Cytochrome P450</fullName>
    </submittedName>
</protein>
<evidence type="ECO:0000256" key="9">
    <source>
        <dbReference type="ARBA" id="ARBA00023002"/>
    </source>
</evidence>
<comment type="subcellular location">
    <subcellularLocation>
        <location evidence="2">Membrane</location>
    </subcellularLocation>
</comment>
<reference evidence="15 16" key="1">
    <citation type="journal article" date="2023" name="Proc. Natl. Acad. Sci. U.S.A.">
        <title>A global phylogenomic analysis of the shiitake genus Lentinula.</title>
        <authorList>
            <person name="Sierra-Patev S."/>
            <person name="Min B."/>
            <person name="Naranjo-Ortiz M."/>
            <person name="Looney B."/>
            <person name="Konkel Z."/>
            <person name="Slot J.C."/>
            <person name="Sakamoto Y."/>
            <person name="Steenwyk J.L."/>
            <person name="Rokas A."/>
            <person name="Carro J."/>
            <person name="Camarero S."/>
            <person name="Ferreira P."/>
            <person name="Molpeceres G."/>
            <person name="Ruiz-Duenas F.J."/>
            <person name="Serrano A."/>
            <person name="Henrissat B."/>
            <person name="Drula E."/>
            <person name="Hughes K.W."/>
            <person name="Mata J.L."/>
            <person name="Ishikawa N.K."/>
            <person name="Vargas-Isla R."/>
            <person name="Ushijima S."/>
            <person name="Smith C.A."/>
            <person name="Donoghue J."/>
            <person name="Ahrendt S."/>
            <person name="Andreopoulos W."/>
            <person name="He G."/>
            <person name="LaButti K."/>
            <person name="Lipzen A."/>
            <person name="Ng V."/>
            <person name="Riley R."/>
            <person name="Sandor L."/>
            <person name="Barry K."/>
            <person name="Martinez A.T."/>
            <person name="Xiao Y."/>
            <person name="Gibbons J.G."/>
            <person name="Terashima K."/>
            <person name="Grigoriev I.V."/>
            <person name="Hibbett D."/>
        </authorList>
    </citation>
    <scope>NUCLEOTIDE SEQUENCE [LARGE SCALE GENOMIC DNA]</scope>
    <source>
        <strain evidence="15 16">TFB7810</strain>
    </source>
</reference>
<evidence type="ECO:0000256" key="2">
    <source>
        <dbReference type="ARBA" id="ARBA00004370"/>
    </source>
</evidence>
<dbReference type="PRINTS" id="PR00385">
    <property type="entry name" value="P450"/>
</dbReference>